<accession>A0A4Q1CN85</accession>
<dbReference type="EMBL" id="SDHW01000001">
    <property type="protein sequence ID" value="RXK62079.1"/>
    <property type="molecule type" value="Genomic_DNA"/>
</dbReference>
<keyword evidence="3" id="KW-1185">Reference proteome</keyword>
<dbReference type="RefSeq" id="WP_129129451.1">
    <property type="nucleotide sequence ID" value="NZ_SDHW01000001.1"/>
</dbReference>
<feature type="signal peptide" evidence="1">
    <location>
        <begin position="1"/>
        <end position="19"/>
    </location>
</feature>
<evidence type="ECO:0000313" key="3">
    <source>
        <dbReference type="Proteomes" id="UP000290204"/>
    </source>
</evidence>
<dbReference type="AlphaFoldDB" id="A0A4Q1CN85"/>
<keyword evidence="1" id="KW-0732">Signal</keyword>
<dbReference type="OrthoDB" id="661790at2"/>
<feature type="chain" id="PRO_5020963181" evidence="1">
    <location>
        <begin position="20"/>
        <end position="165"/>
    </location>
</feature>
<reference evidence="2 3" key="1">
    <citation type="submission" date="2019-01" db="EMBL/GenBank/DDBJ databases">
        <title>Lacibacter sp. strain TTM-7.</title>
        <authorList>
            <person name="Chen W.-M."/>
        </authorList>
    </citation>
    <scope>NUCLEOTIDE SEQUENCE [LARGE SCALE GENOMIC DNA]</scope>
    <source>
        <strain evidence="2 3">TTM-7</strain>
    </source>
</reference>
<gene>
    <name evidence="2" type="ORF">ESA94_03445</name>
</gene>
<protein>
    <submittedName>
        <fullName evidence="2">Uncharacterized protein</fullName>
    </submittedName>
</protein>
<name>A0A4Q1CN85_9BACT</name>
<evidence type="ECO:0000313" key="2">
    <source>
        <dbReference type="EMBL" id="RXK62079.1"/>
    </source>
</evidence>
<evidence type="ECO:0000256" key="1">
    <source>
        <dbReference type="SAM" id="SignalP"/>
    </source>
</evidence>
<organism evidence="2 3">
    <name type="scientific">Lacibacter luteus</name>
    <dbReference type="NCBI Taxonomy" id="2508719"/>
    <lineage>
        <taxon>Bacteria</taxon>
        <taxon>Pseudomonadati</taxon>
        <taxon>Bacteroidota</taxon>
        <taxon>Chitinophagia</taxon>
        <taxon>Chitinophagales</taxon>
        <taxon>Chitinophagaceae</taxon>
        <taxon>Lacibacter</taxon>
    </lineage>
</organism>
<proteinExistence type="predicted"/>
<sequence>MKHFLLVLSFVVAVTGATAQLKTKPDCGLITVDVHKGWINEAKPNADPEQIKAKLPCFTSFDKEGNESGCGGGVYYDDKGICFYVQRDYVVITEAFKGKFTVPILGAKSDDLFVKFGNPKVKDANWEAYQMAFGIMIVYYNMKGTINKVILSTKGVDEIDLCNIN</sequence>
<dbReference type="Proteomes" id="UP000290204">
    <property type="component" value="Unassembled WGS sequence"/>
</dbReference>
<comment type="caution">
    <text evidence="2">The sequence shown here is derived from an EMBL/GenBank/DDBJ whole genome shotgun (WGS) entry which is preliminary data.</text>
</comment>